<keyword evidence="1" id="KW-0378">Hydrolase</keyword>
<proteinExistence type="predicted"/>
<feature type="non-terminal residue" evidence="3">
    <location>
        <position position="1"/>
    </location>
</feature>
<dbReference type="AlphaFoldDB" id="A0AAV5VFJ8"/>
<evidence type="ECO:0000313" key="4">
    <source>
        <dbReference type="Proteomes" id="UP001432322"/>
    </source>
</evidence>
<dbReference type="Pfam" id="PF07859">
    <property type="entry name" value="Abhydrolase_3"/>
    <property type="match status" value="1"/>
</dbReference>
<comment type="caution">
    <text evidence="3">The sequence shown here is derived from an EMBL/GenBank/DDBJ whole genome shotgun (WGS) entry which is preliminary data.</text>
</comment>
<evidence type="ECO:0000256" key="1">
    <source>
        <dbReference type="ARBA" id="ARBA00022801"/>
    </source>
</evidence>
<dbReference type="EMBL" id="BTSY01000003">
    <property type="protein sequence ID" value="GMT17507.1"/>
    <property type="molecule type" value="Genomic_DNA"/>
</dbReference>
<dbReference type="InterPro" id="IPR050300">
    <property type="entry name" value="GDXG_lipolytic_enzyme"/>
</dbReference>
<dbReference type="SUPFAM" id="SSF53474">
    <property type="entry name" value="alpha/beta-Hydrolases"/>
    <property type="match status" value="1"/>
</dbReference>
<dbReference type="PANTHER" id="PTHR48081">
    <property type="entry name" value="AB HYDROLASE SUPERFAMILY PROTEIN C4A8.06C"/>
    <property type="match status" value="1"/>
</dbReference>
<gene>
    <name evidence="3" type="ORF">PFISCL1PPCAC_8804</name>
</gene>
<dbReference type="GO" id="GO:0004061">
    <property type="term" value="F:arylformamidase activity"/>
    <property type="evidence" value="ECO:0007669"/>
    <property type="project" value="TreeGrafter"/>
</dbReference>
<keyword evidence="4" id="KW-1185">Reference proteome</keyword>
<organism evidence="3 4">
    <name type="scientific">Pristionchus fissidentatus</name>
    <dbReference type="NCBI Taxonomy" id="1538716"/>
    <lineage>
        <taxon>Eukaryota</taxon>
        <taxon>Metazoa</taxon>
        <taxon>Ecdysozoa</taxon>
        <taxon>Nematoda</taxon>
        <taxon>Chromadorea</taxon>
        <taxon>Rhabditida</taxon>
        <taxon>Rhabditina</taxon>
        <taxon>Diplogasteromorpha</taxon>
        <taxon>Diplogasteroidea</taxon>
        <taxon>Neodiplogasteridae</taxon>
        <taxon>Pristionchus</taxon>
    </lineage>
</organism>
<accession>A0AAV5VFJ8</accession>
<feature type="domain" description="Alpha/beta hydrolase fold-3" evidence="2">
    <location>
        <begin position="89"/>
        <end position="192"/>
    </location>
</feature>
<evidence type="ECO:0000259" key="2">
    <source>
        <dbReference type="Pfam" id="PF07859"/>
    </source>
</evidence>
<dbReference type="InterPro" id="IPR013094">
    <property type="entry name" value="AB_hydrolase_3"/>
</dbReference>
<name>A0AAV5VFJ8_9BILA</name>
<protein>
    <recommendedName>
        <fullName evidence="2">Alpha/beta hydrolase fold-3 domain-containing protein</fullName>
    </recommendedName>
</protein>
<dbReference type="Gene3D" id="3.40.50.1820">
    <property type="entry name" value="alpha/beta hydrolase"/>
    <property type="match status" value="1"/>
</dbReference>
<evidence type="ECO:0000313" key="3">
    <source>
        <dbReference type="EMBL" id="GMT17507.1"/>
    </source>
</evidence>
<reference evidence="3" key="1">
    <citation type="submission" date="2023-10" db="EMBL/GenBank/DDBJ databases">
        <title>Genome assembly of Pristionchus species.</title>
        <authorList>
            <person name="Yoshida K."/>
            <person name="Sommer R.J."/>
        </authorList>
    </citation>
    <scope>NUCLEOTIDE SEQUENCE</scope>
    <source>
        <strain evidence="3">RS5133</strain>
    </source>
</reference>
<dbReference type="PANTHER" id="PTHR48081:SF33">
    <property type="entry name" value="KYNURENINE FORMAMIDASE"/>
    <property type="match status" value="1"/>
</dbReference>
<sequence>GGARPVCWPTMCKHDPSFTEADCVYSPSHWTVDGAEPAQAMNRFVAGLTASVARVKAMTPSTLQVHKFGDDEREAFDIYGPLKTDSLFIWIHGGYWQEGVREHVAPVVEQMLAGGITVVSVGYRLSSPNRPVSALIYDVAATIEKVLALFPDTGRIVVGGHSAGGHLAYKVCALLKSSRITGIALVAGIFDLTELQPTVIGTPIGMTAEDALESSCRADEYSEGEIEALFLVGDCDTPRFRSQAIELHDGLKARKIKSQWVELPNVDHFTIIEGLSIESTKQTKLLKKFCSIQSL</sequence>
<dbReference type="InterPro" id="IPR029058">
    <property type="entry name" value="AB_hydrolase_fold"/>
</dbReference>
<dbReference type="Proteomes" id="UP001432322">
    <property type="component" value="Unassembled WGS sequence"/>
</dbReference>